<dbReference type="GO" id="GO:0005737">
    <property type="term" value="C:cytoplasm"/>
    <property type="evidence" value="ECO:0000318"/>
    <property type="project" value="GO_Central"/>
</dbReference>
<dbReference type="HOGENOM" id="CLU_001570_22_0_1"/>
<dbReference type="CDD" id="cd20617">
    <property type="entry name" value="CYP1_2-like"/>
    <property type="match status" value="1"/>
</dbReference>
<proteinExistence type="inferred from homology"/>
<evidence type="ECO:0000313" key="9">
    <source>
        <dbReference type="EnsemblMetazoa" id="ISCW007349-PA"/>
    </source>
</evidence>
<dbReference type="EnsemblMetazoa" id="ISCW007349-RA">
    <property type="protein sequence ID" value="ISCW007349-PA"/>
    <property type="gene ID" value="ISCW007349"/>
</dbReference>
<dbReference type="EMBL" id="ABJB010169322">
    <property type="status" value="NOT_ANNOTATED_CDS"/>
    <property type="molecule type" value="Genomic_DNA"/>
</dbReference>
<dbReference type="EMBL" id="ABJB010423881">
    <property type="status" value="NOT_ANNOTATED_CDS"/>
    <property type="molecule type" value="Genomic_DNA"/>
</dbReference>
<accession>B7PSW2</accession>
<dbReference type="InterPro" id="IPR001128">
    <property type="entry name" value="Cyt_P450"/>
</dbReference>
<dbReference type="InterPro" id="IPR050182">
    <property type="entry name" value="Cytochrome_P450_fam2"/>
</dbReference>
<reference evidence="8 10" key="1">
    <citation type="submission" date="2008-03" db="EMBL/GenBank/DDBJ databases">
        <title>Annotation of Ixodes scapularis.</title>
        <authorList>
            <consortium name="Ixodes scapularis Genome Project Consortium"/>
            <person name="Caler E."/>
            <person name="Hannick L.I."/>
            <person name="Bidwell S."/>
            <person name="Joardar V."/>
            <person name="Thiagarajan M."/>
            <person name="Amedeo P."/>
            <person name="Galinsky K.J."/>
            <person name="Schobel S."/>
            <person name="Inman J."/>
            <person name="Hostetler J."/>
            <person name="Miller J."/>
            <person name="Hammond M."/>
            <person name="Megy K."/>
            <person name="Lawson D."/>
            <person name="Kodira C."/>
            <person name="Sutton G."/>
            <person name="Meyer J."/>
            <person name="Hill C.A."/>
            <person name="Birren B."/>
            <person name="Nene V."/>
            <person name="Collins F."/>
            <person name="Alarcon-Chaidez F."/>
            <person name="Wikel S."/>
            <person name="Strausberg R."/>
        </authorList>
    </citation>
    <scope>NUCLEOTIDE SEQUENCE [LARGE SCALE GENOMIC DNA]</scope>
    <source>
        <strain evidence="10">Wikel</strain>
        <strain evidence="8">Wikel colony</strain>
    </source>
</reference>
<evidence type="ECO:0000256" key="7">
    <source>
        <dbReference type="SAM" id="Phobius"/>
    </source>
</evidence>
<evidence type="ECO:0000256" key="5">
    <source>
        <dbReference type="PIRSR" id="PIRSR602401-1"/>
    </source>
</evidence>
<dbReference type="PANTHER" id="PTHR24300:SF375">
    <property type="entry name" value="CYTOCHROME P450 FAMILY"/>
    <property type="match status" value="1"/>
</dbReference>
<dbReference type="GO" id="GO:0006805">
    <property type="term" value="P:xenobiotic metabolic process"/>
    <property type="evidence" value="ECO:0000318"/>
    <property type="project" value="GO_Central"/>
</dbReference>
<dbReference type="Gene3D" id="1.10.630.10">
    <property type="entry name" value="Cytochrome P450"/>
    <property type="match status" value="1"/>
</dbReference>
<protein>
    <submittedName>
        <fullName evidence="8 9">Cytochrome P450, putative</fullName>
        <ecNumber evidence="8">1.14.14.1</ecNumber>
    </submittedName>
</protein>
<dbReference type="VEuPathDB" id="VectorBase:ISCP_020413"/>
<dbReference type="InterPro" id="IPR017972">
    <property type="entry name" value="Cyt_P450_CS"/>
</dbReference>
<keyword evidence="4 6" id="KW-0503">Monooxygenase</keyword>
<evidence type="ECO:0000256" key="1">
    <source>
        <dbReference type="ARBA" id="ARBA00010617"/>
    </source>
</evidence>
<organism>
    <name type="scientific">Ixodes scapularis</name>
    <name type="common">Black-legged tick</name>
    <name type="synonym">Deer tick</name>
    <dbReference type="NCBI Taxonomy" id="6945"/>
    <lineage>
        <taxon>Eukaryota</taxon>
        <taxon>Metazoa</taxon>
        <taxon>Ecdysozoa</taxon>
        <taxon>Arthropoda</taxon>
        <taxon>Chelicerata</taxon>
        <taxon>Arachnida</taxon>
        <taxon>Acari</taxon>
        <taxon>Parasitiformes</taxon>
        <taxon>Ixodida</taxon>
        <taxon>Ixodoidea</taxon>
        <taxon>Ixodidae</taxon>
        <taxon>Ixodinae</taxon>
        <taxon>Ixodes</taxon>
    </lineage>
</organism>
<dbReference type="EMBL" id="ABJB010494874">
    <property type="status" value="NOT_ANNOTATED_CDS"/>
    <property type="molecule type" value="Genomic_DNA"/>
</dbReference>
<keyword evidence="7" id="KW-0812">Transmembrane</keyword>
<sequence length="507" mass="58110">MCPRITGSTAEYTALLYATGVTALASFLLLFWYQHEGGRPSKVKLPPGPRGLPLLGNVTVSSYDFHYRKCTEWAQKYGPIFRFCIGKVNVVVLNDFASIKKYLSMEATLIRSQRSIFEGVTMGMTTLSGPAWVENRRFCLRVLKDLGFGKKSMEEHIKEELRYLIARLVDAKGSPVPIREHLIPSTSNVITALLFGTTYSFDDPKRKYLDKLLARLFKIIMSGSAVDFQPYWLRKIADRIPYTRSYALRKASLDLHAFIRERVKEHQETIDPNFHRDFIDGYLNKVTEHQDNPNSHFREAYILGNAIDFFVAGTGTVAASIQWHLFNCAKNPDTVQAVIQREIDGVIGREREPAWEDRSQMHFTMACIWEMLRWRTVVPLGLPRGTREDTFFDDYFIPKDTVVLANLLAVHRDPELWERPDEFDPTRFLKKDGTGLVKKPEHLIAFSVGKRMCPAEALTTVEIFLYLTTFLQKFRVLPAEGQQLPNLSSPALTVAHPSLQRLRFLPR</sequence>
<evidence type="ECO:0000256" key="3">
    <source>
        <dbReference type="ARBA" id="ARBA00023004"/>
    </source>
</evidence>
<evidence type="ECO:0000313" key="8">
    <source>
        <dbReference type="EMBL" id="EEC09684.1"/>
    </source>
</evidence>
<dbReference type="InterPro" id="IPR036396">
    <property type="entry name" value="Cyt_P450_sf"/>
</dbReference>
<dbReference type="EMBL" id="ABJB010032410">
    <property type="status" value="NOT_ANNOTATED_CDS"/>
    <property type="molecule type" value="Genomic_DNA"/>
</dbReference>
<dbReference type="VEuPathDB" id="VectorBase:ISCI007349"/>
<dbReference type="PaxDb" id="6945-B7PSW2"/>
<dbReference type="EMBL" id="ABJB010357245">
    <property type="status" value="NOT_ANNOTATED_CDS"/>
    <property type="molecule type" value="Genomic_DNA"/>
</dbReference>
<dbReference type="SUPFAM" id="SSF48264">
    <property type="entry name" value="Cytochrome P450"/>
    <property type="match status" value="1"/>
</dbReference>
<evidence type="ECO:0000256" key="4">
    <source>
        <dbReference type="ARBA" id="ARBA00023033"/>
    </source>
</evidence>
<dbReference type="PRINTS" id="PR00385">
    <property type="entry name" value="P450"/>
</dbReference>
<dbReference type="AlphaFoldDB" id="B7PSW2"/>
<comment type="similarity">
    <text evidence="1 6">Belongs to the cytochrome P450 family.</text>
</comment>
<dbReference type="GO" id="GO:0005506">
    <property type="term" value="F:iron ion binding"/>
    <property type="evidence" value="ECO:0007669"/>
    <property type="project" value="InterPro"/>
</dbReference>
<dbReference type="OrthoDB" id="1055148at2759"/>
<dbReference type="GO" id="GO:0020037">
    <property type="term" value="F:heme binding"/>
    <property type="evidence" value="ECO:0000318"/>
    <property type="project" value="GO_Central"/>
</dbReference>
<evidence type="ECO:0000313" key="10">
    <source>
        <dbReference type="Proteomes" id="UP000001555"/>
    </source>
</evidence>
<dbReference type="PANTHER" id="PTHR24300">
    <property type="entry name" value="CYTOCHROME P450 508A4-RELATED"/>
    <property type="match status" value="1"/>
</dbReference>
<dbReference type="EMBL" id="ABJB010282595">
    <property type="status" value="NOT_ANNOTATED_CDS"/>
    <property type="molecule type" value="Genomic_DNA"/>
</dbReference>
<dbReference type="Pfam" id="PF00067">
    <property type="entry name" value="p450"/>
    <property type="match status" value="1"/>
</dbReference>
<dbReference type="Proteomes" id="UP000001555">
    <property type="component" value="Unassembled WGS sequence"/>
</dbReference>
<keyword evidence="3 5" id="KW-0408">Iron</keyword>
<dbReference type="EMBL" id="ABJB010094096">
    <property type="status" value="NOT_ANNOTATED_CDS"/>
    <property type="molecule type" value="Genomic_DNA"/>
</dbReference>
<keyword evidence="5 6" id="KW-0349">Heme</keyword>
<feature type="transmembrane region" description="Helical" evidence="7">
    <location>
        <begin position="12"/>
        <end position="33"/>
    </location>
</feature>
<dbReference type="EMBL" id="DS781364">
    <property type="protein sequence ID" value="EEC09684.1"/>
    <property type="molecule type" value="Genomic_DNA"/>
</dbReference>
<name>B7PSW2_IXOSC</name>
<dbReference type="GO" id="GO:0006082">
    <property type="term" value="P:organic acid metabolic process"/>
    <property type="evidence" value="ECO:0000318"/>
    <property type="project" value="GO_Central"/>
</dbReference>
<comment type="cofactor">
    <cofactor evidence="5">
        <name>heme</name>
        <dbReference type="ChEBI" id="CHEBI:30413"/>
    </cofactor>
</comment>
<dbReference type="PROSITE" id="PS00086">
    <property type="entry name" value="CYTOCHROME_P450"/>
    <property type="match status" value="1"/>
</dbReference>
<dbReference type="InParanoid" id="B7PSW2"/>
<dbReference type="InterPro" id="IPR002401">
    <property type="entry name" value="Cyt_P450_E_grp-I"/>
</dbReference>
<gene>
    <name evidence="8" type="ORF">IscW_ISCW007349</name>
</gene>
<dbReference type="PRINTS" id="PR00463">
    <property type="entry name" value="EP450I"/>
</dbReference>
<reference evidence="9" key="2">
    <citation type="submission" date="2020-05" db="UniProtKB">
        <authorList>
            <consortium name="EnsemblMetazoa"/>
        </authorList>
    </citation>
    <scope>IDENTIFICATION</scope>
    <source>
        <strain evidence="9">wikel</strain>
    </source>
</reference>
<dbReference type="EMBL" id="ABJB010959633">
    <property type="status" value="NOT_ANNOTATED_CDS"/>
    <property type="molecule type" value="Genomic_DNA"/>
</dbReference>
<dbReference type="VEuPathDB" id="VectorBase:ISCW007349"/>
<evidence type="ECO:0000256" key="2">
    <source>
        <dbReference type="ARBA" id="ARBA00022723"/>
    </source>
</evidence>
<keyword evidence="6 8" id="KW-0560">Oxidoreductase</keyword>
<evidence type="ECO:0000256" key="6">
    <source>
        <dbReference type="RuleBase" id="RU000461"/>
    </source>
</evidence>
<keyword evidence="10" id="KW-1185">Reference proteome</keyword>
<keyword evidence="7" id="KW-0472">Membrane</keyword>
<dbReference type="FunFam" id="1.10.630.10:FF:000161">
    <property type="entry name" value="Cytochrome P450, putative"/>
    <property type="match status" value="1"/>
</dbReference>
<feature type="binding site" description="axial binding residue" evidence="5">
    <location>
        <position position="453"/>
    </location>
    <ligand>
        <name>heme</name>
        <dbReference type="ChEBI" id="CHEBI:30413"/>
    </ligand>
    <ligandPart>
        <name>Fe</name>
        <dbReference type="ChEBI" id="CHEBI:18248"/>
    </ligandPart>
</feature>
<dbReference type="EC" id="1.14.14.1" evidence="8"/>
<dbReference type="GO" id="GO:0016712">
    <property type="term" value="F:oxidoreductase activity, acting on paired donors, with incorporation or reduction of molecular oxygen, reduced flavin or flavoprotein as one donor, and incorporation of one atom of oxygen"/>
    <property type="evidence" value="ECO:0000318"/>
    <property type="project" value="GO_Central"/>
</dbReference>
<keyword evidence="7" id="KW-1133">Transmembrane helix</keyword>
<keyword evidence="2 5" id="KW-0479">Metal-binding</keyword>